<evidence type="ECO:0000259" key="1">
    <source>
        <dbReference type="Pfam" id="PF14332"/>
    </source>
</evidence>
<name>A0A062XS72_9BACT</name>
<sequence>MALTGDLRTLPFPEVIQLVARMGGTGVLRVRRGQVEKAVYFRKGAICSSSSNDPREFLGQYLLRMGLVDEEHLFQALLKQDQEHRPLGAILIELGLLAPDDLEKVLRQKAEETIYDLFLWDEGEFVFHEEPIPENLPVQLNLDVMGVLLEGARRSDEWERIRQVIPSPRTTFAPGPVPPADVTEARVVSLAAEGRTAAAISFELHCSDFDAFTLLASLVQKQVLQVKSPGAAERPGDTVGTVKKLLAKAKSAELAGRLEEAEEAYEAVLLINPVHVQARKALTALRERSLTPADPSAFNIPPLSPRPAETVPLDGVPRLAVDFSTVTRLELSPEEGYLLSRINGSWDVKSIVRLFPEGQAKALEILSQLEAKGLIRIDRQN</sequence>
<dbReference type="InterPro" id="IPR025497">
    <property type="entry name" value="PatA-like_N"/>
</dbReference>
<feature type="domain" description="PatA-like N-terminal" evidence="1">
    <location>
        <begin position="4"/>
        <end position="159"/>
    </location>
</feature>
<dbReference type="RefSeq" id="WP_038049107.1">
    <property type="nucleotide sequence ID" value="NZ_JMFG01000018.1"/>
</dbReference>
<accession>A0A062XS72</accession>
<dbReference type="SUPFAM" id="SSF160246">
    <property type="entry name" value="EspE N-terminal domain-like"/>
    <property type="match status" value="1"/>
</dbReference>
<dbReference type="Proteomes" id="UP000027284">
    <property type="component" value="Unassembled WGS sequence"/>
</dbReference>
<comment type="caution">
    <text evidence="2">The sequence shown here is derived from an EMBL/GenBank/DDBJ whole genome shotgun (WGS) entry which is preliminary data.</text>
</comment>
<dbReference type="AlphaFoldDB" id="A0A062XS72"/>
<dbReference type="PANTHER" id="PTHR36304:SF4">
    <property type="entry name" value="DUF4388 DOMAIN-CONTAINING PROTEIN"/>
    <property type="match status" value="1"/>
</dbReference>
<dbReference type="EMBL" id="JMFG01000018">
    <property type="protein sequence ID" value="KDA53693.1"/>
    <property type="molecule type" value="Genomic_DNA"/>
</dbReference>
<dbReference type="STRING" id="1312852.EG19_02985"/>
<reference evidence="2 3" key="1">
    <citation type="submission" date="2014-04" db="EMBL/GenBank/DDBJ databases">
        <title>The Genome Sequence of Thermoanaerobaculum aquaticum MP-01, The First Cultivated Group 23 Acidobacterium.</title>
        <authorList>
            <person name="Stamps B.W."/>
            <person name="Losey N.A."/>
            <person name="Lawson P.A."/>
            <person name="Stevenson B.S."/>
        </authorList>
    </citation>
    <scope>NUCLEOTIDE SEQUENCE [LARGE SCALE GENOMIC DNA]</scope>
    <source>
        <strain evidence="2 3">MP-01</strain>
    </source>
</reference>
<dbReference type="PANTHER" id="PTHR36304">
    <property type="entry name" value="DOMAIN GTPASE-ACTIVATING PROTEIN, PUTATIVE-RELATED-RELATED"/>
    <property type="match status" value="1"/>
</dbReference>
<protein>
    <recommendedName>
        <fullName evidence="1">PatA-like N-terminal domain-containing protein</fullName>
    </recommendedName>
</protein>
<keyword evidence="3" id="KW-1185">Reference proteome</keyword>
<evidence type="ECO:0000313" key="3">
    <source>
        <dbReference type="Proteomes" id="UP000027284"/>
    </source>
</evidence>
<dbReference type="InterPro" id="IPR037257">
    <property type="entry name" value="T2SS_E_N_sf"/>
</dbReference>
<gene>
    <name evidence="2" type="ORF">EG19_02985</name>
</gene>
<dbReference type="OrthoDB" id="9764025at2"/>
<evidence type="ECO:0000313" key="2">
    <source>
        <dbReference type="EMBL" id="KDA53693.1"/>
    </source>
</evidence>
<organism evidence="2 3">
    <name type="scientific">Thermoanaerobaculum aquaticum</name>
    <dbReference type="NCBI Taxonomy" id="1312852"/>
    <lineage>
        <taxon>Bacteria</taxon>
        <taxon>Pseudomonadati</taxon>
        <taxon>Acidobacteriota</taxon>
        <taxon>Thermoanaerobaculia</taxon>
        <taxon>Thermoanaerobaculales</taxon>
        <taxon>Thermoanaerobaculaceae</taxon>
        <taxon>Thermoanaerobaculum</taxon>
    </lineage>
</organism>
<dbReference type="Pfam" id="PF14332">
    <property type="entry name" value="DUF4388"/>
    <property type="match status" value="1"/>
</dbReference>
<proteinExistence type="predicted"/>